<keyword evidence="9" id="KW-1185">Reference proteome</keyword>
<comment type="caution">
    <text evidence="8">The sequence shown here is derived from an EMBL/GenBank/DDBJ whole genome shotgun (WGS) entry which is preliminary data.</text>
</comment>
<dbReference type="InterPro" id="IPR032807">
    <property type="entry name" value="GNVR"/>
</dbReference>
<evidence type="ECO:0000259" key="6">
    <source>
        <dbReference type="Pfam" id="PF13807"/>
    </source>
</evidence>
<gene>
    <name evidence="7" type="ORF">BC008_14575</name>
    <name evidence="8" type="ORF">BC008_15100</name>
</gene>
<feature type="coiled-coil region" evidence="3">
    <location>
        <begin position="135"/>
        <end position="188"/>
    </location>
</feature>
<feature type="transmembrane region" description="Helical" evidence="4">
    <location>
        <begin position="12"/>
        <end position="31"/>
    </location>
</feature>
<name>A0A0V7ZGW0_9CYAN</name>
<dbReference type="Proteomes" id="UP000053372">
    <property type="component" value="Unassembled WGS sequence"/>
</dbReference>
<dbReference type="CDD" id="cd05387">
    <property type="entry name" value="BY-kinase"/>
    <property type="match status" value="1"/>
</dbReference>
<proteinExistence type="predicted"/>
<dbReference type="InterPro" id="IPR002586">
    <property type="entry name" value="CobQ/CobB/MinD/ParA_Nub-bd_dom"/>
</dbReference>
<sequence>MKVSAIIQRLWLPLLGLNGVIVGSVIMIATFSQKTWTANAQLILPDTTTNLDASLGTLGQLKEQGVAFTNELNPLKVLTSIITSDDAIRPVLLSDPEKDKFRSLSSYKKLFKVKPTDQSTNIQLQVTASEPELAKQRAKRLIESYQERLNELRQGTANAREQFTQRQLKDAERNLQLVKSKLAQFKKSTGFVSDEEQTKNLVTAINTLRTTQTDVLAQAKATATRSQELSRTLGMAPQQAINSLRLSENKEYQALRQKLTEVNTEIAVNRGTLTEEHPTVRALLQQRQKLLMALNRQLNAVVPSADGIDANFGGNNFKDATIELIAQLIQVESESKGLQQQVLIIQNKLERLQTELKNISTLQAQLLDLQRQYDIAEGVYKGIVAQLEQSKIAAFNAYPNLQVLDQPTVDPKPTSPKKSLIAIGGILTSVFASLALILFSESRNPLLKQKDLQDIELPLLARIPIFKSAPLGLTMESDAQIPFQRLASTISLMSLENHRLMVTSSTAGEGKTTVTLGLAKALMVLGFRVLMVDGDFRKAKLSRQFGHVMHPQSNDLPQPMQISPGLDILPTAPNQNNKVMEFVARGGFEKYLNTIQTNGNYDYVIVDTAPVTSTSETALMAKVIANVLPVIRLGISDRYMVQETIEQLMRHNANIIGLALNGIEQRSEGYIYKHDSSQVNS</sequence>
<dbReference type="PANTHER" id="PTHR32309">
    <property type="entry name" value="TYROSINE-PROTEIN KINASE"/>
    <property type="match status" value="1"/>
</dbReference>
<protein>
    <recommendedName>
        <fullName evidence="10">Lipopolysaccharide biosynthesis protein</fullName>
    </recommendedName>
</protein>
<dbReference type="EMBL" id="LMTZ01000134">
    <property type="protein sequence ID" value="KST63679.1"/>
    <property type="molecule type" value="Genomic_DNA"/>
</dbReference>
<evidence type="ECO:0000256" key="4">
    <source>
        <dbReference type="SAM" id="Phobius"/>
    </source>
</evidence>
<dbReference type="InterPro" id="IPR027417">
    <property type="entry name" value="P-loop_NTPase"/>
</dbReference>
<keyword evidence="3" id="KW-0175">Coiled coil</keyword>
<feature type="coiled-coil region" evidence="3">
    <location>
        <begin position="335"/>
        <end position="379"/>
    </location>
</feature>
<evidence type="ECO:0000256" key="1">
    <source>
        <dbReference type="ARBA" id="ARBA00022741"/>
    </source>
</evidence>
<accession>A0A0V7ZGW0</accession>
<keyword evidence="2" id="KW-0067">ATP-binding</keyword>
<keyword evidence="4" id="KW-0812">Transmembrane</keyword>
<feature type="domain" description="Tyrosine-protein kinase G-rich" evidence="6">
    <location>
        <begin position="362"/>
        <end position="439"/>
    </location>
</feature>
<dbReference type="SUPFAM" id="SSF52540">
    <property type="entry name" value="P-loop containing nucleoside triphosphate hydrolases"/>
    <property type="match status" value="1"/>
</dbReference>
<evidence type="ECO:0000256" key="3">
    <source>
        <dbReference type="SAM" id="Coils"/>
    </source>
</evidence>
<reference evidence="8 9" key="1">
    <citation type="journal article" date="2015" name="Genome Announc.">
        <title>Draft Genome of the Euendolithic (true boring) Cyanobacterium Mastigocoleus testarum strain BC008.</title>
        <authorList>
            <person name="Guida B.S."/>
            <person name="Garcia-Pichel F."/>
        </authorList>
    </citation>
    <scope>NUCLEOTIDE SEQUENCE [LARGE SCALE GENOMIC DNA]</scope>
    <source>
        <strain evidence="8 9">BC008</strain>
    </source>
</reference>
<dbReference type="Gene3D" id="3.40.50.300">
    <property type="entry name" value="P-loop containing nucleotide triphosphate hydrolases"/>
    <property type="match status" value="1"/>
</dbReference>
<evidence type="ECO:0000313" key="9">
    <source>
        <dbReference type="Proteomes" id="UP000053372"/>
    </source>
</evidence>
<evidence type="ECO:0000256" key="2">
    <source>
        <dbReference type="ARBA" id="ARBA00022840"/>
    </source>
</evidence>
<dbReference type="InterPro" id="IPR005702">
    <property type="entry name" value="Wzc-like_C"/>
</dbReference>
<organism evidence="8 9">
    <name type="scientific">Mastigocoleus testarum BC008</name>
    <dbReference type="NCBI Taxonomy" id="371196"/>
    <lineage>
        <taxon>Bacteria</taxon>
        <taxon>Bacillati</taxon>
        <taxon>Cyanobacteriota</taxon>
        <taxon>Cyanophyceae</taxon>
        <taxon>Nostocales</taxon>
        <taxon>Hapalosiphonaceae</taxon>
        <taxon>Mastigocoleus</taxon>
    </lineage>
</organism>
<evidence type="ECO:0008006" key="10">
    <source>
        <dbReference type="Google" id="ProtNLM"/>
    </source>
</evidence>
<evidence type="ECO:0000313" key="8">
    <source>
        <dbReference type="EMBL" id="KST63779.1"/>
    </source>
</evidence>
<keyword evidence="4" id="KW-1133">Transmembrane helix</keyword>
<dbReference type="EMBL" id="LMTZ01000132">
    <property type="protein sequence ID" value="KST63779.1"/>
    <property type="molecule type" value="Genomic_DNA"/>
</dbReference>
<evidence type="ECO:0000313" key="7">
    <source>
        <dbReference type="EMBL" id="KST63679.1"/>
    </source>
</evidence>
<evidence type="ECO:0000259" key="5">
    <source>
        <dbReference type="Pfam" id="PF01656"/>
    </source>
</evidence>
<dbReference type="PANTHER" id="PTHR32309:SF13">
    <property type="entry name" value="FERRIC ENTEROBACTIN TRANSPORT PROTEIN FEPE"/>
    <property type="match status" value="1"/>
</dbReference>
<dbReference type="GO" id="GO:0004713">
    <property type="term" value="F:protein tyrosine kinase activity"/>
    <property type="evidence" value="ECO:0007669"/>
    <property type="project" value="TreeGrafter"/>
</dbReference>
<keyword evidence="4" id="KW-0472">Membrane</keyword>
<dbReference type="GO" id="GO:0005886">
    <property type="term" value="C:plasma membrane"/>
    <property type="evidence" value="ECO:0007669"/>
    <property type="project" value="TreeGrafter"/>
</dbReference>
<feature type="domain" description="CobQ/CobB/MinD/ParA nucleotide binding" evidence="5">
    <location>
        <begin position="500"/>
        <end position="666"/>
    </location>
</feature>
<feature type="transmembrane region" description="Helical" evidence="4">
    <location>
        <begin position="420"/>
        <end position="440"/>
    </location>
</feature>
<dbReference type="Pfam" id="PF13807">
    <property type="entry name" value="GNVR"/>
    <property type="match status" value="1"/>
</dbReference>
<dbReference type="InterPro" id="IPR050445">
    <property type="entry name" value="Bact_polysacc_biosynth/exp"/>
</dbReference>
<dbReference type="AlphaFoldDB" id="A0A0V7ZGW0"/>
<dbReference type="Pfam" id="PF01656">
    <property type="entry name" value="CbiA"/>
    <property type="match status" value="1"/>
</dbReference>
<keyword evidence="1" id="KW-0547">Nucleotide-binding</keyword>